<reference evidence="1 2" key="1">
    <citation type="journal article" date="2018" name="Nat. Biotechnol.">
        <title>A standardized bacterial taxonomy based on genome phylogeny substantially revises the tree of life.</title>
        <authorList>
            <person name="Parks D.H."/>
            <person name="Chuvochina M."/>
            <person name="Waite D.W."/>
            <person name="Rinke C."/>
            <person name="Skarshewski A."/>
            <person name="Chaumeil P.A."/>
            <person name="Hugenholtz P."/>
        </authorList>
    </citation>
    <scope>NUCLEOTIDE SEQUENCE [LARGE SCALE GENOMIC DNA]</scope>
    <source>
        <strain evidence="1">UBA8844</strain>
    </source>
</reference>
<gene>
    <name evidence="1" type="ORF">DGD08_08495</name>
</gene>
<proteinExistence type="predicted"/>
<sequence length="580" mass="62514">MSLLLLAKNGFGRSVPVPPEPDPQVQAADVWRWDGGSGAVRVASGWPLRPGALMPDALNTVIVRDDANQEVLRSVVALHGRFPDGSLRAVGIQFNAALEDGVARQFSVSVGAGVCTQDLGAWVPIAYDSGSATLPGAQNLCAIIPADSAYWCSTFSALTPVQPEALDVPDDMATFFKTTGSTENTLSRWADYLHTTQGDAAIGVSTYEFVHGLLVAAMRSNDATRRRWFYQRFYACLRLHLGTYAIPSYTADTGSGTVWSRVGQGADPSLPLGTGSGLPPEWHSVTAIGFAAGYLATAWAQPWRILAYYGSSTYGTNTEATAITKYVGASGTSSPRVNMMNQMWRMAAYVVGATMQVKAPPSGYGPGRDNDVASWSNDLLWSLKGLELYQYTTANSSAYVDGIVGQRYSVAIGQVAGSFPTFQLSVVVRMLHFYYNNIAADSRIPGWITSIANMVMTQFRQDGAVYTMPYWHVADPEDNTPVALNGEPNDLKWYYSSFFSELFGLAFGFTANPIYRTWALRCGATSQLAGFIKSYKALGEYFSGHQQSAKYYVDGGAVRAFAGAHPSAITSLPTLSGPGH</sequence>
<dbReference type="AlphaFoldDB" id="A0A3D4VA82"/>
<evidence type="ECO:0000313" key="2">
    <source>
        <dbReference type="Proteomes" id="UP000264071"/>
    </source>
</evidence>
<name>A0A3D4VA82_9BACT</name>
<comment type="caution">
    <text evidence="1">The sequence shown here is derived from an EMBL/GenBank/DDBJ whole genome shotgun (WGS) entry which is preliminary data.</text>
</comment>
<dbReference type="EMBL" id="DPIY01000007">
    <property type="protein sequence ID" value="HCT57237.1"/>
    <property type="molecule type" value="Genomic_DNA"/>
</dbReference>
<evidence type="ECO:0000313" key="1">
    <source>
        <dbReference type="EMBL" id="HCT57237.1"/>
    </source>
</evidence>
<organism evidence="1 2">
    <name type="scientific">Gemmatimonas aurantiaca</name>
    <dbReference type="NCBI Taxonomy" id="173480"/>
    <lineage>
        <taxon>Bacteria</taxon>
        <taxon>Pseudomonadati</taxon>
        <taxon>Gemmatimonadota</taxon>
        <taxon>Gemmatimonadia</taxon>
        <taxon>Gemmatimonadales</taxon>
        <taxon>Gemmatimonadaceae</taxon>
        <taxon>Gemmatimonas</taxon>
    </lineage>
</organism>
<dbReference type="Proteomes" id="UP000264071">
    <property type="component" value="Unassembled WGS sequence"/>
</dbReference>
<protein>
    <submittedName>
        <fullName evidence="1">Uncharacterized protein</fullName>
    </submittedName>
</protein>
<accession>A0A3D4VA82</accession>